<dbReference type="Gene3D" id="3.50.50.60">
    <property type="entry name" value="FAD/NAD(P)-binding domain"/>
    <property type="match status" value="2"/>
</dbReference>
<dbReference type="InterPro" id="IPR028202">
    <property type="entry name" value="Reductase_C"/>
</dbReference>
<dbReference type="EMBL" id="AAMS01000003">
    <property type="protein sequence ID" value="EAQ07199.1"/>
    <property type="molecule type" value="Genomic_DNA"/>
</dbReference>
<dbReference type="Gene3D" id="3.30.390.30">
    <property type="match status" value="1"/>
</dbReference>
<evidence type="ECO:0000256" key="3">
    <source>
        <dbReference type="ARBA" id="ARBA00022827"/>
    </source>
</evidence>
<dbReference type="GO" id="GO:0005737">
    <property type="term" value="C:cytoplasm"/>
    <property type="evidence" value="ECO:0007669"/>
    <property type="project" value="TreeGrafter"/>
</dbReference>
<dbReference type="InterPro" id="IPR016156">
    <property type="entry name" value="FAD/NAD-linked_Rdtase_dimer_sf"/>
</dbReference>
<keyword evidence="8" id="KW-1185">Reference proteome</keyword>
<evidence type="ECO:0000256" key="1">
    <source>
        <dbReference type="ARBA" id="ARBA00001974"/>
    </source>
</evidence>
<dbReference type="Pfam" id="PF07992">
    <property type="entry name" value="Pyr_redox_2"/>
    <property type="match status" value="1"/>
</dbReference>
<evidence type="ECO:0000313" key="7">
    <source>
        <dbReference type="EMBL" id="EAQ07199.1"/>
    </source>
</evidence>
<dbReference type="PANTHER" id="PTHR43557:SF2">
    <property type="entry name" value="RIESKE DOMAIN-CONTAINING PROTEIN-RELATED"/>
    <property type="match status" value="1"/>
</dbReference>
<dbReference type="PANTHER" id="PTHR43557">
    <property type="entry name" value="APOPTOSIS-INDUCING FACTOR 1"/>
    <property type="match status" value="1"/>
</dbReference>
<dbReference type="InterPro" id="IPR036188">
    <property type="entry name" value="FAD/NAD-bd_sf"/>
</dbReference>
<accession>A3V3Z2</accession>
<feature type="domain" description="FAD/NAD(P)-binding" evidence="5">
    <location>
        <begin position="6"/>
        <end position="227"/>
    </location>
</feature>
<organism evidence="7 8">
    <name type="scientific">Yoonia vestfoldensis SKA53</name>
    <dbReference type="NCBI Taxonomy" id="314232"/>
    <lineage>
        <taxon>Bacteria</taxon>
        <taxon>Pseudomonadati</taxon>
        <taxon>Pseudomonadota</taxon>
        <taxon>Alphaproteobacteria</taxon>
        <taxon>Rhodobacterales</taxon>
        <taxon>Paracoccaceae</taxon>
        <taxon>Yoonia</taxon>
    </lineage>
</organism>
<dbReference type="HOGENOM" id="CLU_003291_4_0_5"/>
<evidence type="ECO:0000256" key="4">
    <source>
        <dbReference type="ARBA" id="ARBA00023002"/>
    </source>
</evidence>
<dbReference type="InterPro" id="IPR023753">
    <property type="entry name" value="FAD/NAD-binding_dom"/>
</dbReference>
<keyword evidence="4" id="KW-0560">Oxidoreductase</keyword>
<comment type="cofactor">
    <cofactor evidence="1">
        <name>FAD</name>
        <dbReference type="ChEBI" id="CHEBI:57692"/>
    </cofactor>
</comment>
<gene>
    <name evidence="7" type="ORF">SKA53_02346</name>
</gene>
<proteinExistence type="predicted"/>
<dbReference type="GO" id="GO:0016651">
    <property type="term" value="F:oxidoreductase activity, acting on NAD(P)H"/>
    <property type="evidence" value="ECO:0007669"/>
    <property type="project" value="TreeGrafter"/>
</dbReference>
<name>A3V3Z2_9RHOB</name>
<sequence length="339" mass="35557">MLRDKAITLLDGLQAISLDREVRCVTLSTGVKLGYDKLLFATGASARQLTCDGGERALSLRTVHDAARIYDIAQPGTKVVIVGAGLIGLELAAVLVARGVDVSVLEYAPVALGRNVPRPLAQRIVDRHVSEGSHIFCGVEVDSITAGHVVLADGRMLAANLVVAAIGVAPRTGLAAVAGLAIENGVCVNDNLCTDDPHVFAAGDCASVQRGGIRQRFETWQNAQIQGDIAGRNMAGGQHAFDGPVWFWSDQFDLGLQGVGQTNGAVFATRKVDNDAEVLFYVNEASQLVGAVGLGRGNAIAKDIKLAQKLIEAGVSIVAEHLNDPDINLKTLLKPATTA</sequence>
<protein>
    <submittedName>
        <fullName evidence="7">Putative ferredoxin reductase MocF</fullName>
    </submittedName>
</protein>
<dbReference type="SUPFAM" id="SSF55424">
    <property type="entry name" value="FAD/NAD-linked reductases, dimerisation (C-terminal) domain"/>
    <property type="match status" value="1"/>
</dbReference>
<dbReference type="STRING" id="314232.SKA53_02346"/>
<dbReference type="InterPro" id="IPR050446">
    <property type="entry name" value="FAD-oxidoreductase/Apoptosis"/>
</dbReference>
<keyword evidence="2" id="KW-0285">Flavoprotein</keyword>
<comment type="caution">
    <text evidence="7">The sequence shown here is derived from an EMBL/GenBank/DDBJ whole genome shotgun (WGS) entry which is preliminary data.</text>
</comment>
<evidence type="ECO:0000256" key="2">
    <source>
        <dbReference type="ARBA" id="ARBA00022630"/>
    </source>
</evidence>
<dbReference type="Pfam" id="PF14759">
    <property type="entry name" value="Reductase_C"/>
    <property type="match status" value="1"/>
</dbReference>
<feature type="domain" description="Reductase C-terminal" evidence="6">
    <location>
        <begin position="246"/>
        <end position="333"/>
    </location>
</feature>
<dbReference type="Proteomes" id="UP000004507">
    <property type="component" value="Unassembled WGS sequence"/>
</dbReference>
<evidence type="ECO:0000259" key="6">
    <source>
        <dbReference type="Pfam" id="PF14759"/>
    </source>
</evidence>
<evidence type="ECO:0000313" key="8">
    <source>
        <dbReference type="Proteomes" id="UP000004507"/>
    </source>
</evidence>
<dbReference type="eggNOG" id="COG0446">
    <property type="taxonomic scope" value="Bacteria"/>
</dbReference>
<dbReference type="SUPFAM" id="SSF51905">
    <property type="entry name" value="FAD/NAD(P)-binding domain"/>
    <property type="match status" value="1"/>
</dbReference>
<keyword evidence="3" id="KW-0274">FAD</keyword>
<dbReference type="AlphaFoldDB" id="A3V3Z2"/>
<evidence type="ECO:0000259" key="5">
    <source>
        <dbReference type="Pfam" id="PF07992"/>
    </source>
</evidence>
<dbReference type="PRINTS" id="PR00411">
    <property type="entry name" value="PNDRDTASEI"/>
</dbReference>
<reference evidence="7 8" key="1">
    <citation type="submission" date="2006-01" db="EMBL/GenBank/DDBJ databases">
        <authorList>
            <person name="Hagstrom A."/>
            <person name="Ferriera S."/>
            <person name="Johnson J."/>
            <person name="Kravitz S."/>
            <person name="Halpern A."/>
            <person name="Remington K."/>
            <person name="Beeson K."/>
            <person name="Tran B."/>
            <person name="Rogers Y.-H."/>
            <person name="Friedman R."/>
            <person name="Venter J.C."/>
        </authorList>
    </citation>
    <scope>NUCLEOTIDE SEQUENCE [LARGE SCALE GENOMIC DNA]</scope>
    <source>
        <strain evidence="7 8">SKA53</strain>
    </source>
</reference>
<dbReference type="PRINTS" id="PR00368">
    <property type="entry name" value="FADPNR"/>
</dbReference>